<dbReference type="InterPro" id="IPR020616">
    <property type="entry name" value="Thiolase_N"/>
</dbReference>
<evidence type="ECO:0000256" key="7">
    <source>
        <dbReference type="ARBA" id="ARBA00022946"/>
    </source>
</evidence>
<dbReference type="GO" id="GO:0046872">
    <property type="term" value="F:metal ion binding"/>
    <property type="evidence" value="ECO:0007669"/>
    <property type="project" value="UniProtKB-KW"/>
</dbReference>
<dbReference type="FunCoup" id="W4KEV4">
    <property type="interactions" value="236"/>
</dbReference>
<evidence type="ECO:0000256" key="2">
    <source>
        <dbReference type="ARBA" id="ARBA00010982"/>
    </source>
</evidence>
<dbReference type="InterPro" id="IPR020610">
    <property type="entry name" value="Thiolase_AS"/>
</dbReference>
<keyword evidence="7" id="KW-0809">Transit peptide</keyword>
<dbReference type="Pfam" id="PF02803">
    <property type="entry name" value="Thiolase_C"/>
    <property type="match status" value="1"/>
</dbReference>
<dbReference type="Gene3D" id="3.40.47.10">
    <property type="match status" value="2"/>
</dbReference>
<dbReference type="InterPro" id="IPR020615">
    <property type="entry name" value="Thiolase_acyl_enz_int_AS"/>
</dbReference>
<dbReference type="PIRSF" id="PIRSF000429">
    <property type="entry name" value="Ac-CoA_Ac_transf"/>
    <property type="match status" value="1"/>
</dbReference>
<keyword evidence="8" id="KW-0630">Potassium</keyword>
<dbReference type="GO" id="GO:0006635">
    <property type="term" value="P:fatty acid beta-oxidation"/>
    <property type="evidence" value="ECO:0007669"/>
    <property type="project" value="TreeGrafter"/>
</dbReference>
<dbReference type="EMBL" id="KI925456">
    <property type="protein sequence ID" value="ETW84372.1"/>
    <property type="molecule type" value="Genomic_DNA"/>
</dbReference>
<evidence type="ECO:0000313" key="15">
    <source>
        <dbReference type="EMBL" id="ETW84372.1"/>
    </source>
</evidence>
<dbReference type="NCBIfam" id="TIGR01930">
    <property type="entry name" value="AcCoA-C-Actrans"/>
    <property type="match status" value="1"/>
</dbReference>
<evidence type="ECO:0000256" key="12">
    <source>
        <dbReference type="RuleBase" id="RU003557"/>
    </source>
</evidence>
<dbReference type="AlphaFoldDB" id="W4KEV4"/>
<evidence type="ECO:0000256" key="4">
    <source>
        <dbReference type="ARBA" id="ARBA00012705"/>
    </source>
</evidence>
<feature type="domain" description="Thiolase C-terminal" evidence="14">
    <location>
        <begin position="271"/>
        <end position="390"/>
    </location>
</feature>
<dbReference type="RefSeq" id="XP_009544050.1">
    <property type="nucleotide sequence ID" value="XM_009545755.1"/>
</dbReference>
<dbReference type="PROSITE" id="PS00099">
    <property type="entry name" value="THIOLASE_3"/>
    <property type="match status" value="1"/>
</dbReference>
<dbReference type="PANTHER" id="PTHR18919">
    <property type="entry name" value="ACETYL-COA C-ACYLTRANSFERASE"/>
    <property type="match status" value="1"/>
</dbReference>
<dbReference type="InParanoid" id="W4KEV4"/>
<sequence length="391" mass="40665">MSSSTPEVVIVAASRTPVGSFNGALKSLTAPQLGTIALKHAFEQSKVDPAVVEEIYFGNVVQAGVGQSPARQVALAAGMKTTSDATTVNKVCASGMKSIMLAAQTISTGYKSVVVAGGMESMSNAPFLIPRQNPTFGKFETKDALENDGLWDVYNNFAMGNCGEATAAKYGVSREAQDAHAIESYKRADRAWKSGAFDAEVAPVTIKGRKGDTIVKEDEEYKRVIFEKIPTLSPSFKKGGSITAANSSNLNDGASALILMSADRAKELGVKPLAKVISFADAGVDPIDFPEAPTHALPIALKRANLTVNDIAAWEINEAFSVVIRVAEQVLGIDPSKINVNGGAVALGHAIGNSGSRIVVSLVHALKSGEYGAAAVCNGGGAASAIIVQKL</sequence>
<dbReference type="EC" id="2.3.1.9" evidence="4"/>
<evidence type="ECO:0000256" key="11">
    <source>
        <dbReference type="PIRSR" id="PIRSR000429-1"/>
    </source>
</evidence>
<dbReference type="GeneID" id="20672683"/>
<keyword evidence="9" id="KW-0496">Mitochondrion</keyword>
<evidence type="ECO:0000256" key="6">
    <source>
        <dbReference type="ARBA" id="ARBA00022723"/>
    </source>
</evidence>
<dbReference type="SUPFAM" id="SSF53901">
    <property type="entry name" value="Thiolase-like"/>
    <property type="match status" value="2"/>
</dbReference>
<evidence type="ECO:0000256" key="10">
    <source>
        <dbReference type="ARBA" id="ARBA00023315"/>
    </source>
</evidence>
<evidence type="ECO:0000256" key="3">
    <source>
        <dbReference type="ARBA" id="ARBA00011881"/>
    </source>
</evidence>
<evidence type="ECO:0000313" key="16">
    <source>
        <dbReference type="Proteomes" id="UP000030671"/>
    </source>
</evidence>
<keyword evidence="10 12" id="KW-0012">Acyltransferase</keyword>
<dbReference type="CDD" id="cd00751">
    <property type="entry name" value="thiolase"/>
    <property type="match status" value="1"/>
</dbReference>
<proteinExistence type="inferred from homology"/>
<feature type="active site" description="Acyl-thioester intermediate" evidence="11">
    <location>
        <position position="92"/>
    </location>
</feature>
<reference evidence="15 16" key="1">
    <citation type="journal article" date="2012" name="New Phytol.">
        <title>Insight into trade-off between wood decay and parasitism from the genome of a fungal forest pathogen.</title>
        <authorList>
            <person name="Olson A."/>
            <person name="Aerts A."/>
            <person name="Asiegbu F."/>
            <person name="Belbahri L."/>
            <person name="Bouzid O."/>
            <person name="Broberg A."/>
            <person name="Canback B."/>
            <person name="Coutinho P.M."/>
            <person name="Cullen D."/>
            <person name="Dalman K."/>
            <person name="Deflorio G."/>
            <person name="van Diepen L.T."/>
            <person name="Dunand C."/>
            <person name="Duplessis S."/>
            <person name="Durling M."/>
            <person name="Gonthier P."/>
            <person name="Grimwood J."/>
            <person name="Fossdal C.G."/>
            <person name="Hansson D."/>
            <person name="Henrissat B."/>
            <person name="Hietala A."/>
            <person name="Himmelstrand K."/>
            <person name="Hoffmeister D."/>
            <person name="Hogberg N."/>
            <person name="James T.Y."/>
            <person name="Karlsson M."/>
            <person name="Kohler A."/>
            <person name="Kues U."/>
            <person name="Lee Y.H."/>
            <person name="Lin Y.C."/>
            <person name="Lind M."/>
            <person name="Lindquist E."/>
            <person name="Lombard V."/>
            <person name="Lucas S."/>
            <person name="Lunden K."/>
            <person name="Morin E."/>
            <person name="Murat C."/>
            <person name="Park J."/>
            <person name="Raffaello T."/>
            <person name="Rouze P."/>
            <person name="Salamov A."/>
            <person name="Schmutz J."/>
            <person name="Solheim H."/>
            <person name="Stahlberg J."/>
            <person name="Velez H."/>
            <person name="de Vries R.P."/>
            <person name="Wiebenga A."/>
            <person name="Woodward S."/>
            <person name="Yakovlev I."/>
            <person name="Garbelotto M."/>
            <person name="Martin F."/>
            <person name="Grigoriev I.V."/>
            <person name="Stenlid J."/>
        </authorList>
    </citation>
    <scope>NUCLEOTIDE SEQUENCE [LARGE SCALE GENOMIC DNA]</scope>
    <source>
        <strain evidence="15 16">TC 32-1</strain>
    </source>
</reference>
<accession>W4KEV4</accession>
<dbReference type="FunFam" id="3.40.47.10:FF:000007">
    <property type="entry name" value="acetyl-CoA acetyltransferase, mitochondrial"/>
    <property type="match status" value="1"/>
</dbReference>
<keyword evidence="16" id="KW-1185">Reference proteome</keyword>
<dbReference type="Pfam" id="PF00108">
    <property type="entry name" value="Thiolase_N"/>
    <property type="match status" value="1"/>
</dbReference>
<evidence type="ECO:0000256" key="5">
    <source>
        <dbReference type="ARBA" id="ARBA00022679"/>
    </source>
</evidence>
<comment type="subcellular location">
    <subcellularLocation>
        <location evidence="1">Mitochondrion</location>
    </subcellularLocation>
</comment>
<comment type="subunit">
    <text evidence="3">Homotetramer.</text>
</comment>
<dbReference type="Proteomes" id="UP000030671">
    <property type="component" value="Unassembled WGS sequence"/>
</dbReference>
<protein>
    <recommendedName>
        <fullName evidence="4">acetyl-CoA C-acetyltransferase</fullName>
        <ecNumber evidence="4">2.3.1.9</ecNumber>
    </recommendedName>
</protein>
<feature type="domain" description="Thiolase N-terminal" evidence="13">
    <location>
        <begin position="8"/>
        <end position="262"/>
    </location>
</feature>
<dbReference type="PROSITE" id="PS00098">
    <property type="entry name" value="THIOLASE_1"/>
    <property type="match status" value="1"/>
</dbReference>
<evidence type="ECO:0000256" key="9">
    <source>
        <dbReference type="ARBA" id="ARBA00023128"/>
    </source>
</evidence>
<evidence type="ECO:0000256" key="8">
    <source>
        <dbReference type="ARBA" id="ARBA00022958"/>
    </source>
</evidence>
<dbReference type="GO" id="GO:0003985">
    <property type="term" value="F:acetyl-CoA C-acetyltransferase activity"/>
    <property type="evidence" value="ECO:0007669"/>
    <property type="project" value="UniProtKB-EC"/>
</dbReference>
<dbReference type="InterPro" id="IPR002155">
    <property type="entry name" value="Thiolase"/>
</dbReference>
<gene>
    <name evidence="15" type="ORF">HETIRDRAFT_408465</name>
</gene>
<evidence type="ECO:0000259" key="14">
    <source>
        <dbReference type="Pfam" id="PF02803"/>
    </source>
</evidence>
<dbReference type="GO" id="GO:0005739">
    <property type="term" value="C:mitochondrion"/>
    <property type="evidence" value="ECO:0007669"/>
    <property type="project" value="UniProtKB-SubCell"/>
</dbReference>
<name>W4KEV4_HETIT</name>
<evidence type="ECO:0000256" key="1">
    <source>
        <dbReference type="ARBA" id="ARBA00004173"/>
    </source>
</evidence>
<dbReference type="KEGG" id="hir:HETIRDRAFT_408465"/>
<dbReference type="STRING" id="747525.W4KEV4"/>
<dbReference type="InterPro" id="IPR020617">
    <property type="entry name" value="Thiolase_C"/>
</dbReference>
<organism evidence="15 16">
    <name type="scientific">Heterobasidion irregulare (strain TC 32-1)</name>
    <dbReference type="NCBI Taxonomy" id="747525"/>
    <lineage>
        <taxon>Eukaryota</taxon>
        <taxon>Fungi</taxon>
        <taxon>Dikarya</taxon>
        <taxon>Basidiomycota</taxon>
        <taxon>Agaricomycotina</taxon>
        <taxon>Agaricomycetes</taxon>
        <taxon>Russulales</taxon>
        <taxon>Bondarzewiaceae</taxon>
        <taxon>Heterobasidion</taxon>
        <taxon>Heterobasidion annosum species complex</taxon>
    </lineage>
</organism>
<dbReference type="HOGENOM" id="CLU_031026_0_1_1"/>
<dbReference type="InterPro" id="IPR016039">
    <property type="entry name" value="Thiolase-like"/>
</dbReference>
<dbReference type="PANTHER" id="PTHR18919:SF156">
    <property type="entry name" value="ACETYL-COA ACETYLTRANSFERASE, MITOCHONDRIAL"/>
    <property type="match status" value="1"/>
</dbReference>
<dbReference type="OrthoDB" id="5404651at2759"/>
<dbReference type="eggNOG" id="KOG1390">
    <property type="taxonomic scope" value="Eukaryota"/>
</dbReference>
<feature type="active site" description="Proton acceptor" evidence="11">
    <location>
        <position position="377"/>
    </location>
</feature>
<keyword evidence="6" id="KW-0479">Metal-binding</keyword>
<evidence type="ECO:0000259" key="13">
    <source>
        <dbReference type="Pfam" id="PF00108"/>
    </source>
</evidence>
<feature type="active site" description="Proton acceptor" evidence="11">
    <location>
        <position position="349"/>
    </location>
</feature>
<keyword evidence="5 12" id="KW-0808">Transferase</keyword>
<comment type="similarity">
    <text evidence="2 12">Belongs to the thiolase-like superfamily. Thiolase family.</text>
</comment>